<sequence>MAKRKRADQVGIGEEFEPYEFRVTHEFNRQYLEAEEDQHPRYLEESNIGWPIVHPGLLINHSNVTRSPSFYLPPRMAAVHAKEEVEFLNPGRVGKTFRVTWKVVEVYEKRGRSYQVKDAIITDEDGVEILRRKITDTYIAGET</sequence>
<dbReference type="SUPFAM" id="SSF54637">
    <property type="entry name" value="Thioesterase/thiol ester dehydrase-isomerase"/>
    <property type="match status" value="1"/>
</dbReference>
<protein>
    <recommendedName>
        <fullName evidence="1">FAS1-like dehydratase domain-containing protein</fullName>
    </recommendedName>
</protein>
<reference evidence="2" key="1">
    <citation type="journal article" date="2014" name="Front. Microbiol.">
        <title>High frequency of phylogenetically diverse reductive dehalogenase-homologous genes in deep subseafloor sedimentary metagenomes.</title>
        <authorList>
            <person name="Kawai M."/>
            <person name="Futagami T."/>
            <person name="Toyoda A."/>
            <person name="Takaki Y."/>
            <person name="Nishi S."/>
            <person name="Hori S."/>
            <person name="Arai W."/>
            <person name="Tsubouchi T."/>
            <person name="Morono Y."/>
            <person name="Uchiyama I."/>
            <person name="Ito T."/>
            <person name="Fujiyama A."/>
            <person name="Inagaki F."/>
            <person name="Takami H."/>
        </authorList>
    </citation>
    <scope>NUCLEOTIDE SEQUENCE</scope>
    <source>
        <strain evidence="2">Expedition CK06-06</strain>
    </source>
</reference>
<name>X1RUY1_9ZZZZ</name>
<dbReference type="EMBL" id="BARW01004832">
    <property type="protein sequence ID" value="GAI66990.1"/>
    <property type="molecule type" value="Genomic_DNA"/>
</dbReference>
<comment type="caution">
    <text evidence="2">The sequence shown here is derived from an EMBL/GenBank/DDBJ whole genome shotgun (WGS) entry which is preliminary data.</text>
</comment>
<dbReference type="AlphaFoldDB" id="X1RUY1"/>
<dbReference type="CDD" id="cd03440">
    <property type="entry name" value="hot_dog"/>
    <property type="match status" value="1"/>
</dbReference>
<accession>X1RUY1</accession>
<dbReference type="Pfam" id="PF13452">
    <property type="entry name" value="FAS1_DH_region"/>
    <property type="match status" value="1"/>
</dbReference>
<dbReference type="InterPro" id="IPR039569">
    <property type="entry name" value="FAS1-like_DH_region"/>
</dbReference>
<evidence type="ECO:0000259" key="1">
    <source>
        <dbReference type="Pfam" id="PF13452"/>
    </source>
</evidence>
<dbReference type="Gene3D" id="3.10.129.10">
    <property type="entry name" value="Hotdog Thioesterase"/>
    <property type="match status" value="1"/>
</dbReference>
<organism evidence="2">
    <name type="scientific">marine sediment metagenome</name>
    <dbReference type="NCBI Taxonomy" id="412755"/>
    <lineage>
        <taxon>unclassified sequences</taxon>
        <taxon>metagenomes</taxon>
        <taxon>ecological metagenomes</taxon>
    </lineage>
</organism>
<proteinExistence type="predicted"/>
<gene>
    <name evidence="2" type="ORF">S12H4_10990</name>
</gene>
<dbReference type="InterPro" id="IPR029069">
    <property type="entry name" value="HotDog_dom_sf"/>
</dbReference>
<evidence type="ECO:0000313" key="2">
    <source>
        <dbReference type="EMBL" id="GAI66990.1"/>
    </source>
</evidence>
<feature type="domain" description="FAS1-like dehydratase" evidence="1">
    <location>
        <begin position="12"/>
        <end position="130"/>
    </location>
</feature>